<protein>
    <submittedName>
        <fullName evidence="1">Uncharacterized protein</fullName>
    </submittedName>
</protein>
<sequence>MLNHYRKLFTPPLVLIFALSIVLSSCNKKDDLAQNDSYFKTVDLHKALDFINQTEQAQKRSATQSYITSVVPEINYEAITNSNEQLAVIPVTTIHGFLNSKLALLEINGEV</sequence>
<keyword evidence="2" id="KW-1185">Reference proteome</keyword>
<name>A0ABS3SUB1_9FLAO</name>
<dbReference type="EMBL" id="JAGEVG010000015">
    <property type="protein sequence ID" value="MBO3099298.1"/>
    <property type="molecule type" value="Genomic_DNA"/>
</dbReference>
<dbReference type="RefSeq" id="WP_208234407.1">
    <property type="nucleotide sequence ID" value="NZ_JAGEVG010000015.1"/>
</dbReference>
<reference evidence="1 2" key="1">
    <citation type="submission" date="2021-03" db="EMBL/GenBank/DDBJ databases">
        <title>Gelidibacter sp. nov., isolated from costal sediment.</title>
        <authorList>
            <person name="Lun K.-Y."/>
        </authorList>
    </citation>
    <scope>NUCLEOTIDE SEQUENCE [LARGE SCALE GENOMIC DNA]</scope>
    <source>
        <strain evidence="1 2">DF109</strain>
    </source>
</reference>
<dbReference type="Proteomes" id="UP000681315">
    <property type="component" value="Unassembled WGS sequence"/>
</dbReference>
<accession>A0ABS3SUB1</accession>
<comment type="caution">
    <text evidence="1">The sequence shown here is derived from an EMBL/GenBank/DDBJ whole genome shotgun (WGS) entry which is preliminary data.</text>
</comment>
<organism evidence="1 2">
    <name type="scientific">Gelidibacter pelagius</name>
    <dbReference type="NCBI Taxonomy" id="2819985"/>
    <lineage>
        <taxon>Bacteria</taxon>
        <taxon>Pseudomonadati</taxon>
        <taxon>Bacteroidota</taxon>
        <taxon>Flavobacteriia</taxon>
        <taxon>Flavobacteriales</taxon>
        <taxon>Flavobacteriaceae</taxon>
        <taxon>Gelidibacter</taxon>
    </lineage>
</organism>
<evidence type="ECO:0000313" key="2">
    <source>
        <dbReference type="Proteomes" id="UP000681315"/>
    </source>
</evidence>
<gene>
    <name evidence="1" type="ORF">J4051_13535</name>
</gene>
<evidence type="ECO:0000313" key="1">
    <source>
        <dbReference type="EMBL" id="MBO3099298.1"/>
    </source>
</evidence>
<dbReference type="PROSITE" id="PS51257">
    <property type="entry name" value="PROKAR_LIPOPROTEIN"/>
    <property type="match status" value="1"/>
</dbReference>
<proteinExistence type="predicted"/>